<feature type="transmembrane region" description="Helical" evidence="9">
    <location>
        <begin position="271"/>
        <end position="290"/>
    </location>
</feature>
<dbReference type="CDD" id="cd00637">
    <property type="entry name" value="7tm_classA_rhodopsin-like"/>
    <property type="match status" value="1"/>
</dbReference>
<evidence type="ECO:0000313" key="11">
    <source>
        <dbReference type="Proteomes" id="UP000515163"/>
    </source>
</evidence>
<evidence type="ECO:0000256" key="5">
    <source>
        <dbReference type="ARBA" id="ARBA00023136"/>
    </source>
</evidence>
<dbReference type="Gene3D" id="1.20.1070.10">
    <property type="entry name" value="Rhodopsin 7-helix transmembrane proteins"/>
    <property type="match status" value="1"/>
</dbReference>
<sequence>MALGLANRSSVQVFIETTILIFIAVTALVGNFCVLYVFLKSPNLRQTTSYYHIALAISSAALTILVLPTAIGTAAIGGDYIGNQAGQVIGFIFTALILGSLYTISLISINRFFCVTKPLAYRKYFKYKFTILTICGIWIFCLLFITGVYVSGKGTFRFYPGRFLYLLSFEDLTTEKIFRAVFQVVFIIFPMCASIFCSSKVYRIVKNHNVRVAFSSNNEATRNTIQISRKEIRITKSLVALVSGFIFCWMPCTTIFHIAVYMNIPREVEVYSMYTALSSFAVNPILLNMFNRPFRMQFENIFFTLKARNEIGVQQGMTNG</sequence>
<dbReference type="InParanoid" id="A0A6P8IR98"/>
<dbReference type="Pfam" id="PF00001">
    <property type="entry name" value="7tm_1"/>
    <property type="match status" value="1"/>
</dbReference>
<keyword evidence="4 8" id="KW-0297">G-protein coupled receptor</keyword>
<dbReference type="PROSITE" id="PS50262">
    <property type="entry name" value="G_PROTEIN_RECEP_F1_2"/>
    <property type="match status" value="1"/>
</dbReference>
<dbReference type="GO" id="GO:0016020">
    <property type="term" value="C:membrane"/>
    <property type="evidence" value="ECO:0007669"/>
    <property type="project" value="UniProtKB-SubCell"/>
</dbReference>
<dbReference type="OrthoDB" id="10279452at2759"/>
<keyword evidence="3 9" id="KW-1133">Transmembrane helix</keyword>
<reference evidence="12" key="1">
    <citation type="submission" date="2025-08" db="UniProtKB">
        <authorList>
            <consortium name="RefSeq"/>
        </authorList>
    </citation>
    <scope>IDENTIFICATION</scope>
    <source>
        <tissue evidence="12">Tentacle</tissue>
    </source>
</reference>
<feature type="domain" description="G-protein coupled receptors family 1 profile" evidence="10">
    <location>
        <begin position="30"/>
        <end position="287"/>
    </location>
</feature>
<dbReference type="InterPro" id="IPR000276">
    <property type="entry name" value="GPCR_Rhodpsn"/>
</dbReference>
<evidence type="ECO:0000259" key="10">
    <source>
        <dbReference type="PROSITE" id="PS50262"/>
    </source>
</evidence>
<evidence type="ECO:0000256" key="2">
    <source>
        <dbReference type="ARBA" id="ARBA00022692"/>
    </source>
</evidence>
<keyword evidence="2 8" id="KW-0812">Transmembrane</keyword>
<feature type="transmembrane region" description="Helical" evidence="9">
    <location>
        <begin position="51"/>
        <end position="76"/>
    </location>
</feature>
<evidence type="ECO:0000313" key="12">
    <source>
        <dbReference type="RefSeq" id="XP_031568793.1"/>
    </source>
</evidence>
<dbReference type="AlphaFoldDB" id="A0A6P8IR98"/>
<evidence type="ECO:0000256" key="7">
    <source>
        <dbReference type="ARBA" id="ARBA00023224"/>
    </source>
</evidence>
<dbReference type="GeneID" id="116303404"/>
<feature type="transmembrane region" description="Helical" evidence="9">
    <location>
        <begin position="129"/>
        <end position="150"/>
    </location>
</feature>
<comment type="subcellular location">
    <subcellularLocation>
        <location evidence="1">Membrane</location>
        <topology evidence="1">Multi-pass membrane protein</topology>
    </subcellularLocation>
</comment>
<dbReference type="PRINTS" id="PR00237">
    <property type="entry name" value="GPCRRHODOPSN"/>
</dbReference>
<feature type="transmembrane region" description="Helical" evidence="9">
    <location>
        <begin position="20"/>
        <end position="39"/>
    </location>
</feature>
<dbReference type="KEGG" id="aten:116303404"/>
<evidence type="ECO:0000256" key="3">
    <source>
        <dbReference type="ARBA" id="ARBA00022989"/>
    </source>
</evidence>
<dbReference type="RefSeq" id="XP_031568793.1">
    <property type="nucleotide sequence ID" value="XM_031712933.1"/>
</dbReference>
<evidence type="ECO:0000256" key="8">
    <source>
        <dbReference type="RuleBase" id="RU000688"/>
    </source>
</evidence>
<feature type="transmembrane region" description="Helical" evidence="9">
    <location>
        <begin position="88"/>
        <end position="109"/>
    </location>
</feature>
<comment type="similarity">
    <text evidence="8">Belongs to the G-protein coupled receptor 1 family.</text>
</comment>
<dbReference type="SUPFAM" id="SSF81321">
    <property type="entry name" value="Family A G protein-coupled receptor-like"/>
    <property type="match status" value="1"/>
</dbReference>
<keyword evidence="5 9" id="KW-0472">Membrane</keyword>
<dbReference type="PANTHER" id="PTHR24240">
    <property type="entry name" value="OPSIN"/>
    <property type="match status" value="1"/>
</dbReference>
<feature type="transmembrane region" description="Helical" evidence="9">
    <location>
        <begin position="177"/>
        <end position="197"/>
    </location>
</feature>
<keyword evidence="11" id="KW-1185">Reference proteome</keyword>
<evidence type="ECO:0000256" key="4">
    <source>
        <dbReference type="ARBA" id="ARBA00023040"/>
    </source>
</evidence>
<name>A0A6P8IR98_ACTTE</name>
<dbReference type="GO" id="GO:0004930">
    <property type="term" value="F:G protein-coupled receptor activity"/>
    <property type="evidence" value="ECO:0007669"/>
    <property type="project" value="UniProtKB-KW"/>
</dbReference>
<keyword evidence="7 8" id="KW-0807">Transducer</keyword>
<organism evidence="11 12">
    <name type="scientific">Actinia tenebrosa</name>
    <name type="common">Australian red waratah sea anemone</name>
    <dbReference type="NCBI Taxonomy" id="6105"/>
    <lineage>
        <taxon>Eukaryota</taxon>
        <taxon>Metazoa</taxon>
        <taxon>Cnidaria</taxon>
        <taxon>Anthozoa</taxon>
        <taxon>Hexacorallia</taxon>
        <taxon>Actiniaria</taxon>
        <taxon>Actiniidae</taxon>
        <taxon>Actinia</taxon>
    </lineage>
</organism>
<proteinExistence type="inferred from homology"/>
<dbReference type="Proteomes" id="UP000515163">
    <property type="component" value="Unplaced"/>
</dbReference>
<feature type="transmembrane region" description="Helical" evidence="9">
    <location>
        <begin position="238"/>
        <end position="259"/>
    </location>
</feature>
<dbReference type="InterPro" id="IPR017452">
    <property type="entry name" value="GPCR_Rhodpsn_7TM"/>
</dbReference>
<dbReference type="PROSITE" id="PS00237">
    <property type="entry name" value="G_PROTEIN_RECEP_F1_1"/>
    <property type="match status" value="1"/>
</dbReference>
<evidence type="ECO:0000256" key="9">
    <source>
        <dbReference type="SAM" id="Phobius"/>
    </source>
</evidence>
<evidence type="ECO:0000256" key="6">
    <source>
        <dbReference type="ARBA" id="ARBA00023170"/>
    </source>
</evidence>
<gene>
    <name evidence="12" type="primary">LOC116303404</name>
</gene>
<keyword evidence="6 8" id="KW-0675">Receptor</keyword>
<dbReference type="InterPro" id="IPR050125">
    <property type="entry name" value="GPCR_opsins"/>
</dbReference>
<dbReference type="SMART" id="SM01381">
    <property type="entry name" value="7TM_GPCR_Srsx"/>
    <property type="match status" value="1"/>
</dbReference>
<accession>A0A6P8IR98</accession>
<evidence type="ECO:0000256" key="1">
    <source>
        <dbReference type="ARBA" id="ARBA00004141"/>
    </source>
</evidence>
<protein>
    <submittedName>
        <fullName evidence="12">Melatonin receptor type 1A-like</fullName>
    </submittedName>
</protein>